<evidence type="ECO:0000313" key="7">
    <source>
        <dbReference type="Proteomes" id="UP001300692"/>
    </source>
</evidence>
<dbReference type="InterPro" id="IPR015424">
    <property type="entry name" value="PyrdxlP-dep_Trfase"/>
</dbReference>
<evidence type="ECO:0000313" key="6">
    <source>
        <dbReference type="EMBL" id="MCV9386356.1"/>
    </source>
</evidence>
<dbReference type="EC" id="2.6.1.-" evidence="4"/>
<dbReference type="RefSeq" id="WP_264137139.1">
    <property type="nucleotide sequence ID" value="NZ_JAOYOD010000001.1"/>
</dbReference>
<dbReference type="InterPro" id="IPR004839">
    <property type="entry name" value="Aminotransferase_I/II_large"/>
</dbReference>
<organism evidence="6 7">
    <name type="scientific">Reichenbachiella ulvae</name>
    <dbReference type="NCBI Taxonomy" id="2980104"/>
    <lineage>
        <taxon>Bacteria</taxon>
        <taxon>Pseudomonadati</taxon>
        <taxon>Bacteroidota</taxon>
        <taxon>Cytophagia</taxon>
        <taxon>Cytophagales</taxon>
        <taxon>Reichenbachiellaceae</taxon>
        <taxon>Reichenbachiella</taxon>
    </lineage>
</organism>
<accession>A0ABT3CS07</accession>
<dbReference type="InterPro" id="IPR004838">
    <property type="entry name" value="NHTrfase_class1_PyrdxlP-BS"/>
</dbReference>
<comment type="cofactor">
    <cofactor evidence="1 4">
        <name>pyridoxal 5'-phosphate</name>
        <dbReference type="ChEBI" id="CHEBI:597326"/>
    </cofactor>
</comment>
<protein>
    <recommendedName>
        <fullName evidence="4">Aminotransferase</fullName>
        <ecNumber evidence="4">2.6.1.-</ecNumber>
    </recommendedName>
</protein>
<dbReference type="InterPro" id="IPR015421">
    <property type="entry name" value="PyrdxlP-dep_Trfase_major"/>
</dbReference>
<dbReference type="Pfam" id="PF00155">
    <property type="entry name" value="Aminotran_1_2"/>
    <property type="match status" value="1"/>
</dbReference>
<comment type="caution">
    <text evidence="6">The sequence shown here is derived from an EMBL/GenBank/DDBJ whole genome shotgun (WGS) entry which is preliminary data.</text>
</comment>
<dbReference type="GO" id="GO:0008483">
    <property type="term" value="F:transaminase activity"/>
    <property type="evidence" value="ECO:0007669"/>
    <property type="project" value="UniProtKB-KW"/>
</dbReference>
<sequence>MIKVADRIAEVKEYYFSKKLDEIRGMVADGKDVINLGIGSPDLPPADEVAEELIRSASDATNHAYQSYRSIPELRAAIADFYHTHYQVDLDPASEILPLLGSKEGVMYISMAFLNPGDTVLIPNPGYPAYKTAAEMMGAKVVFYDLKEENGWVPRFDHIDGQVVKDAKLMWVNYPNMPTGKKANQEILESLVEFANENEVLVINDNPYSFILNDNPLSLLSVEGSKESCLELNSMSKAFNMAGWRVGMVSGRREYIDAILRVKSNVDSGMFRPVQDAAVKALKLPKDWFDTINKEYQERRLLAERLLDTLGCSHDEEQSGMFLWAKIPAGRGSEEFVDEILQDKHVFITPGTVFGSNGEGYIRISLCSTQEVLTKALGRLEAVKA</sequence>
<dbReference type="PANTHER" id="PTHR42832">
    <property type="entry name" value="AMINO ACID AMINOTRANSFERASE"/>
    <property type="match status" value="1"/>
</dbReference>
<keyword evidence="2 4" id="KW-0032">Aminotransferase</keyword>
<gene>
    <name evidence="6" type="ORF">N7U62_06755</name>
</gene>
<dbReference type="CDD" id="cd00609">
    <property type="entry name" value="AAT_like"/>
    <property type="match status" value="1"/>
</dbReference>
<keyword evidence="3 4" id="KW-0808">Transferase</keyword>
<dbReference type="Proteomes" id="UP001300692">
    <property type="component" value="Unassembled WGS sequence"/>
</dbReference>
<dbReference type="EMBL" id="JAOYOD010000001">
    <property type="protein sequence ID" value="MCV9386356.1"/>
    <property type="molecule type" value="Genomic_DNA"/>
</dbReference>
<proteinExistence type="inferred from homology"/>
<evidence type="ECO:0000256" key="1">
    <source>
        <dbReference type="ARBA" id="ARBA00001933"/>
    </source>
</evidence>
<dbReference type="SUPFAM" id="SSF53383">
    <property type="entry name" value="PLP-dependent transferases"/>
    <property type="match status" value="1"/>
</dbReference>
<evidence type="ECO:0000256" key="3">
    <source>
        <dbReference type="ARBA" id="ARBA00022679"/>
    </source>
</evidence>
<dbReference type="InterPro" id="IPR015422">
    <property type="entry name" value="PyrdxlP-dep_Trfase_small"/>
</dbReference>
<evidence type="ECO:0000256" key="2">
    <source>
        <dbReference type="ARBA" id="ARBA00022576"/>
    </source>
</evidence>
<name>A0ABT3CS07_9BACT</name>
<dbReference type="Gene3D" id="3.40.640.10">
    <property type="entry name" value="Type I PLP-dependent aspartate aminotransferase-like (Major domain)"/>
    <property type="match status" value="1"/>
</dbReference>
<keyword evidence="7" id="KW-1185">Reference proteome</keyword>
<dbReference type="PANTHER" id="PTHR42832:SF3">
    <property type="entry name" value="L-GLUTAMINE--4-(METHYLSULFANYL)-2-OXOBUTANOATE AMINOTRANSFERASE"/>
    <property type="match status" value="1"/>
</dbReference>
<evidence type="ECO:0000256" key="4">
    <source>
        <dbReference type="RuleBase" id="RU000481"/>
    </source>
</evidence>
<dbReference type="Gene3D" id="3.90.1150.10">
    <property type="entry name" value="Aspartate Aminotransferase, domain 1"/>
    <property type="match status" value="1"/>
</dbReference>
<dbReference type="PROSITE" id="PS00105">
    <property type="entry name" value="AA_TRANSFER_CLASS_1"/>
    <property type="match status" value="1"/>
</dbReference>
<evidence type="ECO:0000259" key="5">
    <source>
        <dbReference type="Pfam" id="PF00155"/>
    </source>
</evidence>
<comment type="similarity">
    <text evidence="4">Belongs to the class-I pyridoxal-phosphate-dependent aminotransferase family.</text>
</comment>
<reference evidence="6 7" key="1">
    <citation type="submission" date="2022-10" db="EMBL/GenBank/DDBJ databases">
        <title>Comparative genomics and taxonomic characterization of three novel marine species of genus Reichenbachiella exhibiting antioxidant and polysaccharide degradation activities.</title>
        <authorList>
            <person name="Muhammad N."/>
            <person name="Lee Y.-J."/>
            <person name="Ko J."/>
            <person name="Kim S.-G."/>
        </authorList>
    </citation>
    <scope>NUCLEOTIDE SEQUENCE [LARGE SCALE GENOMIC DNA]</scope>
    <source>
        <strain evidence="6 7">ABR2-5</strain>
    </source>
</reference>
<feature type="domain" description="Aminotransferase class I/classII large" evidence="5">
    <location>
        <begin position="31"/>
        <end position="380"/>
    </location>
</feature>
<dbReference type="InterPro" id="IPR050881">
    <property type="entry name" value="LL-DAP_aminotransferase"/>
</dbReference>